<evidence type="ECO:0000313" key="1">
    <source>
        <dbReference type="EMBL" id="KAK0643474.1"/>
    </source>
</evidence>
<name>A0AA40CNH7_9PEZI</name>
<accession>A0AA40CNH7</accession>
<keyword evidence="2" id="KW-1185">Reference proteome</keyword>
<comment type="caution">
    <text evidence="1">The sequence shown here is derived from an EMBL/GenBank/DDBJ whole genome shotgun (WGS) entry which is preliminary data.</text>
</comment>
<dbReference type="Proteomes" id="UP001174936">
    <property type="component" value="Unassembled WGS sequence"/>
</dbReference>
<organism evidence="1 2">
    <name type="scientific">Cercophora newfieldiana</name>
    <dbReference type="NCBI Taxonomy" id="92897"/>
    <lineage>
        <taxon>Eukaryota</taxon>
        <taxon>Fungi</taxon>
        <taxon>Dikarya</taxon>
        <taxon>Ascomycota</taxon>
        <taxon>Pezizomycotina</taxon>
        <taxon>Sordariomycetes</taxon>
        <taxon>Sordariomycetidae</taxon>
        <taxon>Sordariales</taxon>
        <taxon>Lasiosphaeriaceae</taxon>
        <taxon>Cercophora</taxon>
    </lineage>
</organism>
<reference evidence="1" key="1">
    <citation type="submission" date="2023-06" db="EMBL/GenBank/DDBJ databases">
        <title>Genome-scale phylogeny and comparative genomics of the fungal order Sordariales.</title>
        <authorList>
            <consortium name="Lawrence Berkeley National Laboratory"/>
            <person name="Hensen N."/>
            <person name="Bonometti L."/>
            <person name="Westerberg I."/>
            <person name="Brannstrom I.O."/>
            <person name="Guillou S."/>
            <person name="Cros-Aarteil S."/>
            <person name="Calhoun S."/>
            <person name="Haridas S."/>
            <person name="Kuo A."/>
            <person name="Mondo S."/>
            <person name="Pangilinan J."/>
            <person name="Riley R."/>
            <person name="Labutti K."/>
            <person name="Andreopoulos B."/>
            <person name="Lipzen A."/>
            <person name="Chen C."/>
            <person name="Yanf M."/>
            <person name="Daum C."/>
            <person name="Ng V."/>
            <person name="Clum A."/>
            <person name="Steindorff A."/>
            <person name="Ohm R."/>
            <person name="Martin F."/>
            <person name="Silar P."/>
            <person name="Natvig D."/>
            <person name="Lalanne C."/>
            <person name="Gautier V."/>
            <person name="Ament-Velasquez S.L."/>
            <person name="Kruys A."/>
            <person name="Hutchinson M.I."/>
            <person name="Powell A.J."/>
            <person name="Barry K."/>
            <person name="Miller A.N."/>
            <person name="Grigoriev I.V."/>
            <person name="Debuchy R."/>
            <person name="Gladieux P."/>
            <person name="Thoren M.H."/>
            <person name="Johannesson H."/>
        </authorList>
    </citation>
    <scope>NUCLEOTIDE SEQUENCE</scope>
    <source>
        <strain evidence="1">SMH2532-1</strain>
    </source>
</reference>
<evidence type="ECO:0000313" key="2">
    <source>
        <dbReference type="Proteomes" id="UP001174936"/>
    </source>
</evidence>
<sequence length="197" mass="21730">MRSIRDVAVFAWAVVGINGNLASFSHGRPGRGAQPLEGLPVWDPTAASTLYQGPENQAMTRNFLTADRYPPTPEGSAFGYDVPDAAPLRPVVQGYNSTTALSDFARERHVHTPNLPLQAASPGHPDGRRFGHPQASFVRDEEQPRRNIPPRGAGCDCMLRQQYIEPTATGVHTRDCAGAPTTQEYRYNSRDIRRQQH</sequence>
<dbReference type="AlphaFoldDB" id="A0AA40CNH7"/>
<gene>
    <name evidence="1" type="ORF">B0T16DRAFT_415982</name>
</gene>
<dbReference type="EMBL" id="JAULSV010000005">
    <property type="protein sequence ID" value="KAK0643474.1"/>
    <property type="molecule type" value="Genomic_DNA"/>
</dbReference>
<proteinExistence type="predicted"/>
<protein>
    <submittedName>
        <fullName evidence="1">Uncharacterized protein</fullName>
    </submittedName>
</protein>